<reference evidence="2 3" key="1">
    <citation type="journal article" date="2005" name="BMC Genomics">
        <title>Bacterial genome adaptation to niches: divergence of the potential virulence genes in three Burkholderia species of different survival strategies.</title>
        <authorList>
            <person name="Kim H.S."/>
            <person name="Schell M.A."/>
            <person name="Yu Y."/>
            <person name="Ulrich R.L."/>
            <person name="Sarria S.H."/>
            <person name="Nierman W.C."/>
            <person name="DeShazer D."/>
        </authorList>
    </citation>
    <scope>NUCLEOTIDE SEQUENCE [LARGE SCALE GENOMIC DNA]</scope>
    <source>
        <strain evidence="3">ATCC 700388 / DSM 13276 / CCUG 48851 / CIP 106301 / E264</strain>
    </source>
</reference>
<gene>
    <name evidence="2" type="ordered locus">BTH_II0378</name>
</gene>
<dbReference type="Proteomes" id="UP000001930">
    <property type="component" value="Chromosome II"/>
</dbReference>
<dbReference type="AlphaFoldDB" id="Q2T8C1"/>
<accession>Q2T8C1</accession>
<evidence type="ECO:0000313" key="2">
    <source>
        <dbReference type="EMBL" id="ABC35562.1"/>
    </source>
</evidence>
<dbReference type="RefSeq" id="WP_009895233.1">
    <property type="nucleotide sequence ID" value="NZ_CP008786.1"/>
</dbReference>
<dbReference type="EMBL" id="CP000085">
    <property type="protein sequence ID" value="ABC35562.1"/>
    <property type="molecule type" value="Genomic_DNA"/>
</dbReference>
<feature type="compositionally biased region" description="Basic and acidic residues" evidence="1">
    <location>
        <begin position="23"/>
        <end position="50"/>
    </location>
</feature>
<dbReference type="KEGG" id="bte:BTH_II0378"/>
<sequence>MKRQPLTKPHENAGLRGNVRVWPVRDGRKRETADASRAERVKKSRSVVHDSAPENLSPMRIQAAIFCAIAIFFYEIGHVEKRPAAKRMSALGMARDCARKRKAILRR</sequence>
<organism evidence="2 3">
    <name type="scientific">Burkholderia thailandensis (strain ATCC 700388 / DSM 13276 / CCUG 48851 / CIP 106301 / E264)</name>
    <dbReference type="NCBI Taxonomy" id="271848"/>
    <lineage>
        <taxon>Bacteria</taxon>
        <taxon>Pseudomonadati</taxon>
        <taxon>Pseudomonadota</taxon>
        <taxon>Betaproteobacteria</taxon>
        <taxon>Burkholderiales</taxon>
        <taxon>Burkholderiaceae</taxon>
        <taxon>Burkholderia</taxon>
        <taxon>pseudomallei group</taxon>
    </lineage>
</organism>
<evidence type="ECO:0000256" key="1">
    <source>
        <dbReference type="SAM" id="MobiDB-lite"/>
    </source>
</evidence>
<keyword evidence="3" id="KW-1185">Reference proteome</keyword>
<proteinExistence type="predicted"/>
<evidence type="ECO:0000313" key="3">
    <source>
        <dbReference type="Proteomes" id="UP000001930"/>
    </source>
</evidence>
<feature type="region of interest" description="Disordered" evidence="1">
    <location>
        <begin position="1"/>
        <end position="50"/>
    </location>
</feature>
<dbReference type="HOGENOM" id="CLU_2205118_0_0_4"/>
<name>Q2T8C1_BURTA</name>
<protein>
    <submittedName>
        <fullName evidence="2">Uncharacterized protein</fullName>
    </submittedName>
</protein>